<feature type="coiled-coil region" evidence="1">
    <location>
        <begin position="153"/>
        <end position="203"/>
    </location>
</feature>
<protein>
    <recommendedName>
        <fullName evidence="4">Lipoprotein</fullName>
    </recommendedName>
</protein>
<evidence type="ECO:0008006" key="4">
    <source>
        <dbReference type="Google" id="ProtNLM"/>
    </source>
</evidence>
<gene>
    <name evidence="2" type="ORF">CWI70_06900</name>
</gene>
<evidence type="ECO:0000256" key="1">
    <source>
        <dbReference type="SAM" id="Coils"/>
    </source>
</evidence>
<sequence length="319" mass="35610">MSSRLCGWTIVILIALTLSGCFSGSSNEPSSEDIKKSLMLKLPPIVVVNELDIDVSQNTGTEVEPFVSSRFKGELELTEALYQSVDHVMGKAILEETASEGTNFKVFGISEATLKLESWDIEFEKLDISPRIAGKPLSEWSSGGYVFAGSAAEEELRKAYEEKLAIEKKAEEERRLEAEKLEKERLAKQRIEEERKRELAAKKKAADIKTLTAILTSGKAQVGEAGDRRSSWPFRLTFQGFDASSNKFTGKMEWPTLSGITKIEGTLIGDSLVFKEVAHIKRGSVDLNTLYELRVTEGGKVKGVWNRRSQNYVWFDINT</sequence>
<keyword evidence="3" id="KW-1185">Reference proteome</keyword>
<name>A0A432Y667_9GAMM</name>
<proteinExistence type="predicted"/>
<dbReference type="RefSeq" id="WP_126771736.1">
    <property type="nucleotide sequence ID" value="NZ_PIPX01000001.1"/>
</dbReference>
<evidence type="ECO:0000313" key="3">
    <source>
        <dbReference type="Proteomes" id="UP000287649"/>
    </source>
</evidence>
<comment type="caution">
    <text evidence="2">The sequence shown here is derived from an EMBL/GenBank/DDBJ whole genome shotgun (WGS) entry which is preliminary data.</text>
</comment>
<dbReference type="AlphaFoldDB" id="A0A432Y667"/>
<dbReference type="PROSITE" id="PS51257">
    <property type="entry name" value="PROKAR_LIPOPROTEIN"/>
    <property type="match status" value="1"/>
</dbReference>
<dbReference type="Proteomes" id="UP000287649">
    <property type="component" value="Unassembled WGS sequence"/>
</dbReference>
<dbReference type="OrthoDB" id="8233545at2"/>
<evidence type="ECO:0000313" key="2">
    <source>
        <dbReference type="EMBL" id="RUO56464.1"/>
    </source>
</evidence>
<keyword evidence="1" id="KW-0175">Coiled coil</keyword>
<organism evidence="2 3">
    <name type="scientific">Pseudidiomarina homiensis</name>
    <dbReference type="NCBI Taxonomy" id="364198"/>
    <lineage>
        <taxon>Bacteria</taxon>
        <taxon>Pseudomonadati</taxon>
        <taxon>Pseudomonadota</taxon>
        <taxon>Gammaproteobacteria</taxon>
        <taxon>Alteromonadales</taxon>
        <taxon>Idiomarinaceae</taxon>
        <taxon>Pseudidiomarina</taxon>
    </lineage>
</organism>
<reference evidence="3" key="1">
    <citation type="journal article" date="2018" name="Front. Microbiol.">
        <title>Genome-Based Analysis Reveals the Taxonomy and Diversity of the Family Idiomarinaceae.</title>
        <authorList>
            <person name="Liu Y."/>
            <person name="Lai Q."/>
            <person name="Shao Z."/>
        </authorList>
    </citation>
    <scope>NUCLEOTIDE SEQUENCE [LARGE SCALE GENOMIC DNA]</scope>
    <source>
        <strain evidence="3">PO-M2</strain>
    </source>
</reference>
<accession>A0A432Y667</accession>
<dbReference type="EMBL" id="PIPX01000001">
    <property type="protein sequence ID" value="RUO56464.1"/>
    <property type="molecule type" value="Genomic_DNA"/>
</dbReference>